<dbReference type="AlphaFoldDB" id="A0A6A6VNF0"/>
<feature type="transmembrane region" description="Helical" evidence="1">
    <location>
        <begin position="206"/>
        <end position="232"/>
    </location>
</feature>
<dbReference type="OrthoDB" id="4159154at2759"/>
<feature type="transmembrane region" description="Helical" evidence="1">
    <location>
        <begin position="177"/>
        <end position="199"/>
    </location>
</feature>
<evidence type="ECO:0000313" key="3">
    <source>
        <dbReference type="Proteomes" id="UP000799440"/>
    </source>
</evidence>
<dbReference type="GO" id="GO:0051285">
    <property type="term" value="C:cell cortex of cell tip"/>
    <property type="evidence" value="ECO:0007669"/>
    <property type="project" value="TreeGrafter"/>
</dbReference>
<feature type="transmembrane region" description="Helical" evidence="1">
    <location>
        <begin position="257"/>
        <end position="279"/>
    </location>
</feature>
<dbReference type="Proteomes" id="UP000799440">
    <property type="component" value="Unassembled WGS sequence"/>
</dbReference>
<dbReference type="PANTHER" id="PTHR28019:SF7">
    <property type="entry name" value="SUR7 PROTEIN"/>
    <property type="match status" value="1"/>
</dbReference>
<reference evidence="2" key="1">
    <citation type="journal article" date="2020" name="Stud. Mycol.">
        <title>101 Dothideomycetes genomes: a test case for predicting lifestyles and emergence of pathogens.</title>
        <authorList>
            <person name="Haridas S."/>
            <person name="Albert R."/>
            <person name="Binder M."/>
            <person name="Bloem J."/>
            <person name="Labutti K."/>
            <person name="Salamov A."/>
            <person name="Andreopoulos B."/>
            <person name="Baker S."/>
            <person name="Barry K."/>
            <person name="Bills G."/>
            <person name="Bluhm B."/>
            <person name="Cannon C."/>
            <person name="Castanera R."/>
            <person name="Culley D."/>
            <person name="Daum C."/>
            <person name="Ezra D."/>
            <person name="Gonzalez J."/>
            <person name="Henrissat B."/>
            <person name="Kuo A."/>
            <person name="Liang C."/>
            <person name="Lipzen A."/>
            <person name="Lutzoni F."/>
            <person name="Magnuson J."/>
            <person name="Mondo S."/>
            <person name="Nolan M."/>
            <person name="Ohm R."/>
            <person name="Pangilinan J."/>
            <person name="Park H.-J."/>
            <person name="Ramirez L."/>
            <person name="Alfaro M."/>
            <person name="Sun H."/>
            <person name="Tritt A."/>
            <person name="Yoshinaga Y."/>
            <person name="Zwiers L.-H."/>
            <person name="Turgeon B."/>
            <person name="Goodwin S."/>
            <person name="Spatafora J."/>
            <person name="Crous P."/>
            <person name="Grigoriev I."/>
        </authorList>
    </citation>
    <scope>NUCLEOTIDE SEQUENCE</scope>
    <source>
        <strain evidence="2">CBS 119925</strain>
    </source>
</reference>
<accession>A0A6A6VNF0</accession>
<sequence>MRLTAIFPILCLLGALVLSFLCLFAGSKQSFLPSYDLLTLNTSRIGSNLVSENSPIEPLQDIFSALPDAINEEISQRADALASRLGVDDFYSVHILNYCFGTYTPSVLPNATLPLSDIKRNITGCSNRTAMFEFSPGEIIEQRLNESGVDVTLDDLQWPEDIQTGIDALHAVQAAVFILYCISIALVFVALVAAVFGVVGNGRLSACVNVLITAVALLAFGVASALVTAVVVKGTDVINQHGEQIGLQASRGNKFLALTWAGAGLVFLALVAWVVEVCVGGRRKRRSGYAAAKTG</sequence>
<dbReference type="InterPro" id="IPR009571">
    <property type="entry name" value="SUR7/Rim9-like_fungi"/>
</dbReference>
<keyword evidence="1" id="KW-0472">Membrane</keyword>
<gene>
    <name evidence="2" type="ORF">M011DRAFT_492107</name>
</gene>
<dbReference type="GO" id="GO:0005886">
    <property type="term" value="C:plasma membrane"/>
    <property type="evidence" value="ECO:0007669"/>
    <property type="project" value="InterPro"/>
</dbReference>
<proteinExistence type="predicted"/>
<name>A0A6A6VNF0_9PLEO</name>
<dbReference type="EMBL" id="MU006563">
    <property type="protein sequence ID" value="KAF2750677.1"/>
    <property type="molecule type" value="Genomic_DNA"/>
</dbReference>
<evidence type="ECO:0000313" key="2">
    <source>
        <dbReference type="EMBL" id="KAF2750677.1"/>
    </source>
</evidence>
<dbReference type="GO" id="GO:0031505">
    <property type="term" value="P:fungal-type cell wall organization"/>
    <property type="evidence" value="ECO:0007669"/>
    <property type="project" value="TreeGrafter"/>
</dbReference>
<organism evidence="2 3">
    <name type="scientific">Sporormia fimetaria CBS 119925</name>
    <dbReference type="NCBI Taxonomy" id="1340428"/>
    <lineage>
        <taxon>Eukaryota</taxon>
        <taxon>Fungi</taxon>
        <taxon>Dikarya</taxon>
        <taxon>Ascomycota</taxon>
        <taxon>Pezizomycotina</taxon>
        <taxon>Dothideomycetes</taxon>
        <taxon>Pleosporomycetidae</taxon>
        <taxon>Pleosporales</taxon>
        <taxon>Sporormiaceae</taxon>
        <taxon>Sporormia</taxon>
    </lineage>
</organism>
<dbReference type="Pfam" id="PF06687">
    <property type="entry name" value="SUR7"/>
    <property type="match status" value="1"/>
</dbReference>
<dbReference type="PANTHER" id="PTHR28019">
    <property type="entry name" value="CELL MEMBRANE PROTEIN YLR413W-RELATED"/>
    <property type="match status" value="1"/>
</dbReference>
<keyword evidence="3" id="KW-1185">Reference proteome</keyword>
<protein>
    <submittedName>
        <fullName evidence="2">Integral membrane protein-like protein</fullName>
    </submittedName>
</protein>
<keyword evidence="1" id="KW-1133">Transmembrane helix</keyword>
<keyword evidence="1" id="KW-0812">Transmembrane</keyword>
<dbReference type="InterPro" id="IPR052413">
    <property type="entry name" value="SUR7_domain"/>
</dbReference>
<evidence type="ECO:0000256" key="1">
    <source>
        <dbReference type="SAM" id="Phobius"/>
    </source>
</evidence>